<proteinExistence type="inferred from homology"/>
<dbReference type="PROSITE" id="PS51545">
    <property type="entry name" value="PIK_HELICAL"/>
    <property type="match status" value="1"/>
</dbReference>
<dbReference type="InterPro" id="IPR035892">
    <property type="entry name" value="C2_domain_sf"/>
</dbReference>
<dbReference type="SUPFAM" id="SSF56112">
    <property type="entry name" value="Protein kinase-like (PK-like)"/>
    <property type="match status" value="1"/>
</dbReference>
<dbReference type="InterPro" id="IPR057756">
    <property type="entry name" value="PI3-kinase_type3/VPS34_cat"/>
</dbReference>
<organism evidence="11 12">
    <name type="scientific">Piptocephalis cylindrospora</name>
    <dbReference type="NCBI Taxonomy" id="1907219"/>
    <lineage>
        <taxon>Eukaryota</taxon>
        <taxon>Fungi</taxon>
        <taxon>Fungi incertae sedis</taxon>
        <taxon>Zoopagomycota</taxon>
        <taxon>Zoopagomycotina</taxon>
        <taxon>Zoopagomycetes</taxon>
        <taxon>Zoopagales</taxon>
        <taxon>Piptocephalidaceae</taxon>
        <taxon>Piptocephalis</taxon>
    </lineage>
</organism>
<dbReference type="InterPro" id="IPR002420">
    <property type="entry name" value="PI3K-type_C2_dom"/>
</dbReference>
<feature type="non-terminal residue" evidence="11">
    <location>
        <position position="673"/>
    </location>
</feature>
<feature type="domain" description="C2 PI3K-type" evidence="10">
    <location>
        <begin position="1"/>
        <end position="143"/>
    </location>
</feature>
<dbReference type="GO" id="GO:0048015">
    <property type="term" value="P:phosphatidylinositol-mediated signaling"/>
    <property type="evidence" value="ECO:0007669"/>
    <property type="project" value="TreeGrafter"/>
</dbReference>
<dbReference type="Pfam" id="PF00792">
    <property type="entry name" value="PI3K_C2"/>
    <property type="match status" value="1"/>
</dbReference>
<gene>
    <name evidence="11" type="ORF">BJ684DRAFT_5314</name>
</gene>
<evidence type="ECO:0000259" key="9">
    <source>
        <dbReference type="PROSITE" id="PS51545"/>
    </source>
</evidence>
<dbReference type="InterPro" id="IPR036940">
    <property type="entry name" value="PI3/4_kinase_cat_sf"/>
</dbReference>
<sequence length="673" mass="77402">PDDCNFYVSVQLTNGWGEPLTLPVRTAYRDGRVRLTWNEWLILPIKYRDIPRDASLVFSVWGVQDDMRPDPLSSQADPRKPSASTTLPLFTHHSVFRRGSQKLRLWPNEVPDGSISSTTPGKSLMKNGMDMIEKLVKKHDSGEVARVDWLDNLAFREIGREHQKASSRSKESYLYIELQKFDFTVVHSESIAGNRSDHPMMRVYDPDQEMENPVEAKHRRLVRSHRAGHLDRELKPNARIRDDLQAILRYPPTQALGSEEKDLLWKFRFYLTRDKKALTKYLKCVVWTDPNDARQAVELLPEWEHPDVDDALELLGPFFRHREVRAYAVAQLERAGDEELQLYLLQLVQALKFEGMTTSPSSLSFTPRSTQHSSSILADFLIRRSITNPTLGNYFYWYLKVECEDPLSGGTYTKVIQQYLTALERVHPDRKDVFKRQGRLVHWLGRTAKELQLSKDTRPRKEEIFRQRITDPARQMTNFEELPLPMDPKIRVTGIVPEQSRIFKSSQSPLNVAFSCANGRLYRTIFKAGDDLRQDQLIIQMITLMDMLLRKENLDLKLTPYKVLATGPEQGLVQMIPSASLAEILSVHEGGLLAYFRKFNPDPSSMDSYGVSPSVMDNYVKSCAGYCVITYLLGVGDRHLDNLLITQEGHLFHIDFGFILGRDPKPFPPPMKV</sequence>
<dbReference type="PIRSF" id="PIRSF000587">
    <property type="entry name" value="PI3K_Vps34"/>
    <property type="match status" value="1"/>
</dbReference>
<dbReference type="GO" id="GO:0006897">
    <property type="term" value="P:endocytosis"/>
    <property type="evidence" value="ECO:0007669"/>
    <property type="project" value="TreeGrafter"/>
</dbReference>
<dbReference type="OrthoDB" id="67688at2759"/>
<dbReference type="PANTHER" id="PTHR10048:SF7">
    <property type="entry name" value="PHOSPHATIDYLINOSITOL 3-KINASE CATALYTIC SUBUNIT TYPE 3"/>
    <property type="match status" value="1"/>
</dbReference>
<dbReference type="GO" id="GO:0000045">
    <property type="term" value="P:autophagosome assembly"/>
    <property type="evidence" value="ECO:0007669"/>
    <property type="project" value="TreeGrafter"/>
</dbReference>
<dbReference type="PROSITE" id="PS50290">
    <property type="entry name" value="PI3_4_KINASE_3"/>
    <property type="match status" value="1"/>
</dbReference>
<dbReference type="InterPro" id="IPR018936">
    <property type="entry name" value="PI3/4_kinase_CS"/>
</dbReference>
<dbReference type="Gene3D" id="1.10.1070.11">
    <property type="entry name" value="Phosphatidylinositol 3-/4-kinase, catalytic domain"/>
    <property type="match status" value="1"/>
</dbReference>
<protein>
    <recommendedName>
        <fullName evidence="2">phosphatidylinositol 3-kinase</fullName>
        <ecNumber evidence="2">2.7.1.137</ecNumber>
    </recommendedName>
</protein>
<dbReference type="CDD" id="cd00896">
    <property type="entry name" value="PI3Kc_III"/>
    <property type="match status" value="1"/>
</dbReference>
<accession>A0A4P9Y350</accession>
<name>A0A4P9Y350_9FUNG</name>
<dbReference type="SUPFAM" id="SSF48371">
    <property type="entry name" value="ARM repeat"/>
    <property type="match status" value="1"/>
</dbReference>
<dbReference type="Gene3D" id="1.25.40.70">
    <property type="entry name" value="Phosphatidylinositol 3-kinase, accessory domain (PIK)"/>
    <property type="match status" value="1"/>
</dbReference>
<evidence type="ECO:0000259" key="8">
    <source>
        <dbReference type="PROSITE" id="PS50290"/>
    </source>
</evidence>
<dbReference type="PROSITE" id="PS51547">
    <property type="entry name" value="C2_PI3K"/>
    <property type="match status" value="1"/>
</dbReference>
<dbReference type="GO" id="GO:0034271">
    <property type="term" value="C:phosphatidylinositol 3-kinase complex, class III, type I"/>
    <property type="evidence" value="ECO:0007669"/>
    <property type="project" value="TreeGrafter"/>
</dbReference>
<reference evidence="12" key="1">
    <citation type="journal article" date="2018" name="Nat. Microbiol.">
        <title>Leveraging single-cell genomics to expand the fungal tree of life.</title>
        <authorList>
            <person name="Ahrendt S.R."/>
            <person name="Quandt C.A."/>
            <person name="Ciobanu D."/>
            <person name="Clum A."/>
            <person name="Salamov A."/>
            <person name="Andreopoulos B."/>
            <person name="Cheng J.F."/>
            <person name="Woyke T."/>
            <person name="Pelin A."/>
            <person name="Henrissat B."/>
            <person name="Reynolds N.K."/>
            <person name="Benny G.L."/>
            <person name="Smith M.E."/>
            <person name="James T.Y."/>
            <person name="Grigoriev I.V."/>
        </authorList>
    </citation>
    <scope>NUCLEOTIDE SEQUENCE [LARGE SCALE GENOMIC DNA]</scope>
</reference>
<keyword evidence="3" id="KW-0808">Transferase</keyword>
<dbReference type="SMART" id="SM00145">
    <property type="entry name" value="PI3Ka"/>
    <property type="match status" value="1"/>
</dbReference>
<dbReference type="Gene3D" id="3.30.1010.10">
    <property type="entry name" value="Phosphatidylinositol 3-kinase Catalytic Subunit, Chain A, domain 4"/>
    <property type="match status" value="1"/>
</dbReference>
<dbReference type="AlphaFoldDB" id="A0A4P9Y350"/>
<dbReference type="GO" id="GO:0005777">
    <property type="term" value="C:peroxisome"/>
    <property type="evidence" value="ECO:0007669"/>
    <property type="project" value="TreeGrafter"/>
</dbReference>
<dbReference type="InterPro" id="IPR000403">
    <property type="entry name" value="PI3/4_kinase_cat_dom"/>
</dbReference>
<keyword evidence="12" id="KW-1185">Reference proteome</keyword>
<dbReference type="SMART" id="SM00146">
    <property type="entry name" value="PI3Kc"/>
    <property type="match status" value="1"/>
</dbReference>
<evidence type="ECO:0000313" key="11">
    <source>
        <dbReference type="EMBL" id="RKP12250.1"/>
    </source>
</evidence>
<keyword evidence="4" id="KW-0547">Nucleotide-binding</keyword>
<feature type="domain" description="PI3K/PI4K catalytic" evidence="8">
    <location>
        <begin position="496"/>
        <end position="673"/>
    </location>
</feature>
<evidence type="ECO:0000256" key="6">
    <source>
        <dbReference type="ARBA" id="ARBA00022840"/>
    </source>
</evidence>
<dbReference type="EC" id="2.7.1.137" evidence="2"/>
<dbReference type="CDD" id="cd00870">
    <property type="entry name" value="PI3Ka_III"/>
    <property type="match status" value="1"/>
</dbReference>
<dbReference type="FunFam" id="3.30.1010.10:FF:000002">
    <property type="entry name" value="Phosphatidylinositol 3-kinase catalytic subunit type 3"/>
    <property type="match status" value="1"/>
</dbReference>
<comment type="catalytic activity">
    <reaction evidence="7">
        <text>a 1,2-diacyl-sn-glycero-3-phospho-(1D-myo-inositol) + ATP = a 1,2-diacyl-sn-glycero-3-phospho-(1D-myo-inositol-3-phosphate) + ADP + H(+)</text>
        <dbReference type="Rhea" id="RHEA:12709"/>
        <dbReference type="ChEBI" id="CHEBI:15378"/>
        <dbReference type="ChEBI" id="CHEBI:30616"/>
        <dbReference type="ChEBI" id="CHEBI:57880"/>
        <dbReference type="ChEBI" id="CHEBI:58088"/>
        <dbReference type="ChEBI" id="CHEBI:456216"/>
        <dbReference type="EC" id="2.7.1.137"/>
    </reaction>
    <physiologicalReaction direction="left-to-right" evidence="7">
        <dbReference type="Rhea" id="RHEA:12710"/>
    </physiologicalReaction>
</comment>
<dbReference type="GO" id="GO:0000407">
    <property type="term" value="C:phagophore assembly site"/>
    <property type="evidence" value="ECO:0007669"/>
    <property type="project" value="TreeGrafter"/>
</dbReference>
<dbReference type="PANTHER" id="PTHR10048">
    <property type="entry name" value="PHOSPHATIDYLINOSITOL KINASE"/>
    <property type="match status" value="1"/>
</dbReference>
<dbReference type="Proteomes" id="UP000267251">
    <property type="component" value="Unassembled WGS sequence"/>
</dbReference>
<evidence type="ECO:0000256" key="5">
    <source>
        <dbReference type="ARBA" id="ARBA00022777"/>
    </source>
</evidence>
<dbReference type="InterPro" id="IPR001263">
    <property type="entry name" value="PI3K_accessory_dom"/>
</dbReference>
<feature type="domain" description="PIK helical" evidence="9">
    <location>
        <begin position="231"/>
        <end position="422"/>
    </location>
</feature>
<dbReference type="CDD" id="cd08397">
    <property type="entry name" value="C2_PI3K_class_III"/>
    <property type="match status" value="1"/>
</dbReference>
<keyword evidence="6" id="KW-0067">ATP-binding</keyword>
<dbReference type="GO" id="GO:0005524">
    <property type="term" value="F:ATP binding"/>
    <property type="evidence" value="ECO:0007669"/>
    <property type="project" value="UniProtKB-KW"/>
</dbReference>
<evidence type="ECO:0000313" key="12">
    <source>
        <dbReference type="Proteomes" id="UP000267251"/>
    </source>
</evidence>
<dbReference type="FunFam" id="1.25.40.70:FF:000009">
    <property type="entry name" value="Phosphatidylinositol 3-kinase VPS34"/>
    <property type="match status" value="1"/>
</dbReference>
<dbReference type="Pfam" id="PF00454">
    <property type="entry name" value="PI3_PI4_kinase"/>
    <property type="match status" value="1"/>
</dbReference>
<dbReference type="SUPFAM" id="SSF49562">
    <property type="entry name" value="C2 domain (Calcium/lipid-binding domain, CaLB)"/>
    <property type="match status" value="1"/>
</dbReference>
<evidence type="ECO:0000256" key="7">
    <source>
        <dbReference type="ARBA" id="ARBA00023985"/>
    </source>
</evidence>
<dbReference type="InterPro" id="IPR011009">
    <property type="entry name" value="Kinase-like_dom_sf"/>
</dbReference>
<dbReference type="PROSITE" id="PS00916">
    <property type="entry name" value="PI3_4_KINASE_2"/>
    <property type="match status" value="1"/>
</dbReference>
<dbReference type="InterPro" id="IPR008290">
    <property type="entry name" value="PI3K_Vps34"/>
</dbReference>
<evidence type="ECO:0000256" key="1">
    <source>
        <dbReference type="ARBA" id="ARBA00006209"/>
    </source>
</evidence>
<dbReference type="InterPro" id="IPR016024">
    <property type="entry name" value="ARM-type_fold"/>
</dbReference>
<dbReference type="PROSITE" id="PS00915">
    <property type="entry name" value="PI3_4_KINASE_1"/>
    <property type="match status" value="1"/>
</dbReference>
<evidence type="ECO:0000256" key="3">
    <source>
        <dbReference type="ARBA" id="ARBA00022679"/>
    </source>
</evidence>
<evidence type="ECO:0000259" key="10">
    <source>
        <dbReference type="PROSITE" id="PS51547"/>
    </source>
</evidence>
<feature type="non-terminal residue" evidence="11">
    <location>
        <position position="1"/>
    </location>
</feature>
<evidence type="ECO:0000256" key="2">
    <source>
        <dbReference type="ARBA" id="ARBA00012073"/>
    </source>
</evidence>
<evidence type="ECO:0000256" key="4">
    <source>
        <dbReference type="ARBA" id="ARBA00022741"/>
    </source>
</evidence>
<dbReference type="GO" id="GO:0034272">
    <property type="term" value="C:phosphatidylinositol 3-kinase complex, class III, type II"/>
    <property type="evidence" value="ECO:0007669"/>
    <property type="project" value="TreeGrafter"/>
</dbReference>
<keyword evidence="5 11" id="KW-0418">Kinase</keyword>
<dbReference type="GO" id="GO:0005768">
    <property type="term" value="C:endosome"/>
    <property type="evidence" value="ECO:0007669"/>
    <property type="project" value="TreeGrafter"/>
</dbReference>
<dbReference type="InterPro" id="IPR042236">
    <property type="entry name" value="PI3K_accessory_sf"/>
</dbReference>
<dbReference type="EMBL" id="KZ988412">
    <property type="protein sequence ID" value="RKP12250.1"/>
    <property type="molecule type" value="Genomic_DNA"/>
</dbReference>
<dbReference type="InterPro" id="IPR015433">
    <property type="entry name" value="PI3/4_kinase"/>
</dbReference>
<dbReference type="Gene3D" id="2.60.40.150">
    <property type="entry name" value="C2 domain"/>
    <property type="match status" value="1"/>
</dbReference>
<comment type="similarity">
    <text evidence="1">Belongs to the PI3/PI4-kinase family. Type III PI4K subfamily.</text>
</comment>
<dbReference type="GO" id="GO:0016303">
    <property type="term" value="F:1-phosphatidylinositol-3-kinase activity"/>
    <property type="evidence" value="ECO:0007669"/>
    <property type="project" value="UniProtKB-EC"/>
</dbReference>
<dbReference type="Pfam" id="PF00613">
    <property type="entry name" value="PI3Ka"/>
    <property type="match status" value="1"/>
</dbReference>